<dbReference type="KEGG" id="phet:94290710"/>
<reference evidence="1 2" key="1">
    <citation type="submission" date="2021-02" db="EMBL/GenBank/DDBJ databases">
        <title>Porcisia hertigi Genome sequencing and assembly.</title>
        <authorList>
            <person name="Almutairi H."/>
            <person name="Gatherer D."/>
        </authorList>
    </citation>
    <scope>NUCLEOTIDE SEQUENCE [LARGE SCALE GENOMIC DNA]</scope>
    <source>
        <strain evidence="1 2">C119</strain>
    </source>
</reference>
<accession>A0A836LAG1</accession>
<proteinExistence type="predicted"/>
<sequence length="95" mass="10881">MKRDTGNNTPRKKYVMALRMSVKASSDDVVVNIVRLERSNVVFKNVDPLDVGALTSPTTLYQTEHRTDVVVFCTYRGDNLYKGKKQHNTEFELVM</sequence>
<evidence type="ECO:0000313" key="1">
    <source>
        <dbReference type="EMBL" id="KAG5502882.1"/>
    </source>
</evidence>
<dbReference type="RefSeq" id="XP_067756654.1">
    <property type="nucleotide sequence ID" value="XM_067900633.1"/>
</dbReference>
<evidence type="ECO:0000313" key="2">
    <source>
        <dbReference type="Proteomes" id="UP000674318"/>
    </source>
</evidence>
<name>A0A836LAG1_9TRYP</name>
<dbReference type="EMBL" id="JAFJZO010000025">
    <property type="protein sequence ID" value="KAG5502882.1"/>
    <property type="molecule type" value="Genomic_DNA"/>
</dbReference>
<comment type="caution">
    <text evidence="1">The sequence shown here is derived from an EMBL/GenBank/DDBJ whole genome shotgun (WGS) entry which is preliminary data.</text>
</comment>
<dbReference type="GeneID" id="94290710"/>
<dbReference type="Proteomes" id="UP000674318">
    <property type="component" value="Unassembled WGS sequence"/>
</dbReference>
<protein>
    <submittedName>
        <fullName evidence="1">Uncharacterized protein</fullName>
    </submittedName>
</protein>
<dbReference type="AlphaFoldDB" id="A0A836LAG1"/>
<organism evidence="1 2">
    <name type="scientific">Porcisia hertigi</name>
    <dbReference type="NCBI Taxonomy" id="2761500"/>
    <lineage>
        <taxon>Eukaryota</taxon>
        <taxon>Discoba</taxon>
        <taxon>Euglenozoa</taxon>
        <taxon>Kinetoplastea</taxon>
        <taxon>Metakinetoplastina</taxon>
        <taxon>Trypanosomatida</taxon>
        <taxon>Trypanosomatidae</taxon>
        <taxon>Leishmaniinae</taxon>
        <taxon>Porcisia</taxon>
    </lineage>
</organism>
<gene>
    <name evidence="1" type="ORF">JKF63_04652</name>
</gene>
<keyword evidence="2" id="KW-1185">Reference proteome</keyword>